<dbReference type="Proteomes" id="UP001233314">
    <property type="component" value="Unassembled WGS sequence"/>
</dbReference>
<proteinExistence type="predicted"/>
<organism evidence="2 3">
    <name type="scientific">Nocardioides jiangxiensis</name>
    <dbReference type="NCBI Taxonomy" id="3064524"/>
    <lineage>
        <taxon>Bacteria</taxon>
        <taxon>Bacillati</taxon>
        <taxon>Actinomycetota</taxon>
        <taxon>Actinomycetes</taxon>
        <taxon>Propionibacteriales</taxon>
        <taxon>Nocardioidaceae</taxon>
        <taxon>Nocardioides</taxon>
    </lineage>
</organism>
<feature type="coiled-coil region" evidence="1">
    <location>
        <begin position="126"/>
        <end position="153"/>
    </location>
</feature>
<accession>A0ABT9B0I1</accession>
<evidence type="ECO:0008006" key="4">
    <source>
        <dbReference type="Google" id="ProtNLM"/>
    </source>
</evidence>
<reference evidence="2 3" key="1">
    <citation type="submission" date="2023-07" db="EMBL/GenBank/DDBJ databases">
        <title>Nocardioides sp. nov WY-20 isolated from soil.</title>
        <authorList>
            <person name="Liu B."/>
            <person name="Wan Y."/>
        </authorList>
    </citation>
    <scope>NUCLEOTIDE SEQUENCE [LARGE SCALE GENOMIC DNA]</scope>
    <source>
        <strain evidence="2 3">WY-20</strain>
    </source>
</reference>
<name>A0ABT9B0I1_9ACTN</name>
<keyword evidence="3" id="KW-1185">Reference proteome</keyword>
<protein>
    <recommendedName>
        <fullName evidence="4">DUF2383 domain-containing protein</fullName>
    </recommendedName>
</protein>
<comment type="caution">
    <text evidence="2">The sequence shown here is derived from an EMBL/GenBank/DDBJ whole genome shotgun (WGS) entry which is preliminary data.</text>
</comment>
<evidence type="ECO:0000313" key="3">
    <source>
        <dbReference type="Proteomes" id="UP001233314"/>
    </source>
</evidence>
<evidence type="ECO:0000256" key="1">
    <source>
        <dbReference type="SAM" id="Coils"/>
    </source>
</evidence>
<keyword evidence="1" id="KW-0175">Coiled coil</keyword>
<gene>
    <name evidence="2" type="ORF">Q5722_08240</name>
</gene>
<evidence type="ECO:0000313" key="2">
    <source>
        <dbReference type="EMBL" id="MDO7868355.1"/>
    </source>
</evidence>
<dbReference type="RefSeq" id="WP_305027729.1">
    <property type="nucleotide sequence ID" value="NZ_JAUQTA010000001.1"/>
</dbReference>
<dbReference type="EMBL" id="JAUQTA010000001">
    <property type="protein sequence ID" value="MDO7868355.1"/>
    <property type="molecule type" value="Genomic_DNA"/>
</dbReference>
<sequence length="161" mass="18039">MSHLARYMRTHLAGSSAGVDLFDRAAKGLPEPAAAEVRRIQRELVEERKSLRRMMKALGVHENPVFNLATKTGERIARLKPNGDLLHRTAMTDLTELEAMVIAVSGKHAGWESLLAVADHEPRLDRAELRRLRDQARDQRKTLRRLHAEAAARALVPGRSS</sequence>